<dbReference type="AlphaFoldDB" id="A0A4Y8L0Q5"/>
<feature type="chain" id="PRO_5021390424" evidence="1">
    <location>
        <begin position="22"/>
        <end position="327"/>
    </location>
</feature>
<accession>A0A4Y8L0Q5</accession>
<dbReference type="Pfam" id="PF14391">
    <property type="entry name" value="DUF4421"/>
    <property type="match status" value="1"/>
</dbReference>
<keyword evidence="3" id="KW-1185">Reference proteome</keyword>
<reference evidence="2 3" key="1">
    <citation type="submission" date="2019-03" db="EMBL/GenBank/DDBJ databases">
        <title>San Antonio Military Medical Center submission to MRSN (WRAIR), pending publication.</title>
        <authorList>
            <person name="Blyth D.M."/>
            <person name="Mccarthy S.L."/>
            <person name="Schall S.E."/>
            <person name="Stam J.A."/>
            <person name="Ong A.C."/>
            <person name="Mcgann P.T."/>
        </authorList>
    </citation>
    <scope>NUCLEOTIDE SEQUENCE [LARGE SCALE GENOMIC DNA]</scope>
    <source>
        <strain evidence="2 3">MRSN571793</strain>
    </source>
</reference>
<dbReference type="OrthoDB" id="975269at2"/>
<evidence type="ECO:0000313" key="2">
    <source>
        <dbReference type="EMBL" id="TFD93002.1"/>
    </source>
</evidence>
<dbReference type="EMBL" id="SOML01000015">
    <property type="protein sequence ID" value="TFD93002.1"/>
    <property type="molecule type" value="Genomic_DNA"/>
</dbReference>
<evidence type="ECO:0000256" key="1">
    <source>
        <dbReference type="SAM" id="SignalP"/>
    </source>
</evidence>
<keyword evidence="1" id="KW-0732">Signal</keyword>
<dbReference type="InterPro" id="IPR025535">
    <property type="entry name" value="DUF4421"/>
</dbReference>
<feature type="signal peptide" evidence="1">
    <location>
        <begin position="1"/>
        <end position="21"/>
    </location>
</feature>
<protein>
    <submittedName>
        <fullName evidence="2">DUF4421 domain-containing protein</fullName>
    </submittedName>
</protein>
<dbReference type="Proteomes" id="UP000297861">
    <property type="component" value="Unassembled WGS sequence"/>
</dbReference>
<comment type="caution">
    <text evidence="2">The sequence shown here is derived from an EMBL/GenBank/DDBJ whole genome shotgun (WGS) entry which is preliminary data.</text>
</comment>
<evidence type="ECO:0000313" key="3">
    <source>
        <dbReference type="Proteomes" id="UP000297861"/>
    </source>
</evidence>
<dbReference type="STRING" id="1121485.GCA_000426485_01629"/>
<gene>
    <name evidence="2" type="ORF">E2605_17970</name>
</gene>
<sequence>MLNIRLLFLLPILLSSLNVYSQVDSTYISSFNQDFSARSYITTKISGLDKMTKQEYIGLIYRINAPVGIGIGASWKNYSFAFSRRIGFLRDPEKGKTNSLELQYYGYRRKFAYTLSLQQHTGFYNEIMNPDGAYTTYPKMKLHMYGGTFQWVFNNKKFSYKAAFNQNEQQLKSAGSFLLGAAVYYTKLNTDTLKLFSNMESLHENIQFGITGGYAYSWVLGKSWFVTGSLDLGVNLGHNNPKQIFNEKMKIYPTLNSRIAAGYNLDSWSFGLSSYYNRVYLFIDGKDNLSVNEFNIQLTFIKRFNWGNKFVNKTLNETKQKLDRFGF</sequence>
<dbReference type="RefSeq" id="WP_026625631.1">
    <property type="nucleotide sequence ID" value="NZ_JAWZLG010000074.1"/>
</dbReference>
<proteinExistence type="predicted"/>
<organism evidence="2 3">
    <name type="scientific">Dysgonomonas capnocytophagoides</name>
    <dbReference type="NCBI Taxonomy" id="45254"/>
    <lineage>
        <taxon>Bacteria</taxon>
        <taxon>Pseudomonadati</taxon>
        <taxon>Bacteroidota</taxon>
        <taxon>Bacteroidia</taxon>
        <taxon>Bacteroidales</taxon>
        <taxon>Dysgonomonadaceae</taxon>
        <taxon>Dysgonomonas</taxon>
    </lineage>
</organism>
<name>A0A4Y8L0Q5_9BACT</name>